<dbReference type="InterPro" id="IPR016130">
    <property type="entry name" value="Tyr_Pase_AS"/>
</dbReference>
<reference evidence="7" key="1">
    <citation type="journal article" date="2020" name="Stud. Mycol.">
        <title>101 Dothideomycetes genomes: a test case for predicting lifestyles and emergence of pathogens.</title>
        <authorList>
            <person name="Haridas S."/>
            <person name="Albert R."/>
            <person name="Binder M."/>
            <person name="Bloem J."/>
            <person name="Labutti K."/>
            <person name="Salamov A."/>
            <person name="Andreopoulos B."/>
            <person name="Baker S."/>
            <person name="Barry K."/>
            <person name="Bills G."/>
            <person name="Bluhm B."/>
            <person name="Cannon C."/>
            <person name="Castanera R."/>
            <person name="Culley D."/>
            <person name="Daum C."/>
            <person name="Ezra D."/>
            <person name="Gonzalez J."/>
            <person name="Henrissat B."/>
            <person name="Kuo A."/>
            <person name="Liang C."/>
            <person name="Lipzen A."/>
            <person name="Lutzoni F."/>
            <person name="Magnuson J."/>
            <person name="Mondo S."/>
            <person name="Nolan M."/>
            <person name="Ohm R."/>
            <person name="Pangilinan J."/>
            <person name="Park H.-J."/>
            <person name="Ramirez L."/>
            <person name="Alfaro M."/>
            <person name="Sun H."/>
            <person name="Tritt A."/>
            <person name="Yoshinaga Y."/>
            <person name="Zwiers L.-H."/>
            <person name="Turgeon B."/>
            <person name="Goodwin S."/>
            <person name="Spatafora J."/>
            <person name="Crous P."/>
            <person name="Grigoriev I."/>
        </authorList>
    </citation>
    <scope>NUCLEOTIDE SEQUENCE</scope>
    <source>
        <strain evidence="7">CBS 379.55</strain>
    </source>
</reference>
<dbReference type="PROSITE" id="PS00383">
    <property type="entry name" value="TYR_PHOSPHATASE_1"/>
    <property type="match status" value="1"/>
</dbReference>
<dbReference type="InterPro" id="IPR029058">
    <property type="entry name" value="AB_hydrolase_fold"/>
</dbReference>
<dbReference type="PANTHER" id="PTHR10367:SF25">
    <property type="entry name" value="DUAL SPECIFICITY PHOSPHATASE CATALYTIC DOMAIN PROTEIN (AFU_ORTHOLOGUE AFUA_1G03540)"/>
    <property type="match status" value="1"/>
</dbReference>
<evidence type="ECO:0000256" key="4">
    <source>
        <dbReference type="SAM" id="Phobius"/>
    </source>
</evidence>
<evidence type="ECO:0000256" key="3">
    <source>
        <dbReference type="SAM" id="MobiDB-lite"/>
    </source>
</evidence>
<dbReference type="GO" id="GO:0004721">
    <property type="term" value="F:phosphoprotein phosphatase activity"/>
    <property type="evidence" value="ECO:0007669"/>
    <property type="project" value="UniProtKB-KW"/>
</dbReference>
<dbReference type="GO" id="GO:0006370">
    <property type="term" value="P:7-methylguanosine mRNA capping"/>
    <property type="evidence" value="ECO:0007669"/>
    <property type="project" value="TreeGrafter"/>
</dbReference>
<dbReference type="Proteomes" id="UP000800097">
    <property type="component" value="Unassembled WGS sequence"/>
</dbReference>
<dbReference type="AlphaFoldDB" id="A0A6A6JDL0"/>
<name>A0A6A6JDL0_WESOR</name>
<evidence type="ECO:0000256" key="5">
    <source>
        <dbReference type="SAM" id="SignalP"/>
    </source>
</evidence>
<dbReference type="EMBL" id="ML986503">
    <property type="protein sequence ID" value="KAF2274355.1"/>
    <property type="molecule type" value="Genomic_DNA"/>
</dbReference>
<evidence type="ECO:0000259" key="6">
    <source>
        <dbReference type="PROSITE" id="PS50056"/>
    </source>
</evidence>
<feature type="chain" id="PRO_5025491155" description="Tyrosine specific protein phosphatases domain-containing protein" evidence="5">
    <location>
        <begin position="29"/>
        <end position="727"/>
    </location>
</feature>
<keyword evidence="8" id="KW-1185">Reference proteome</keyword>
<dbReference type="Pfam" id="PF00782">
    <property type="entry name" value="DSPc"/>
    <property type="match status" value="1"/>
</dbReference>
<feature type="region of interest" description="Disordered" evidence="3">
    <location>
        <begin position="476"/>
        <end position="499"/>
    </location>
</feature>
<proteinExistence type="predicted"/>
<dbReference type="SMART" id="SM00195">
    <property type="entry name" value="DSPc"/>
    <property type="match status" value="1"/>
</dbReference>
<dbReference type="Pfam" id="PF12697">
    <property type="entry name" value="Abhydrolase_6"/>
    <property type="match status" value="1"/>
</dbReference>
<feature type="transmembrane region" description="Helical" evidence="4">
    <location>
        <begin position="73"/>
        <end position="94"/>
    </location>
</feature>
<keyword evidence="2" id="KW-0904">Protein phosphatase</keyword>
<dbReference type="Gene3D" id="3.40.50.1820">
    <property type="entry name" value="alpha/beta hydrolase"/>
    <property type="match status" value="1"/>
</dbReference>
<dbReference type="FunFam" id="3.90.190.10:FF:000090">
    <property type="entry name" value="Dual specificity phosphatase catalytic domain protein"/>
    <property type="match status" value="1"/>
</dbReference>
<evidence type="ECO:0000313" key="8">
    <source>
        <dbReference type="Proteomes" id="UP000800097"/>
    </source>
</evidence>
<dbReference type="Gene3D" id="3.90.190.10">
    <property type="entry name" value="Protein tyrosine phosphatase superfamily"/>
    <property type="match status" value="1"/>
</dbReference>
<dbReference type="SUPFAM" id="SSF53474">
    <property type="entry name" value="alpha/beta-Hydrolases"/>
    <property type="match status" value="1"/>
</dbReference>
<dbReference type="InterPro" id="IPR051029">
    <property type="entry name" value="mRNA_Capping_Enz/RNA_Phosphat"/>
</dbReference>
<keyword evidence="1" id="KW-0378">Hydrolase</keyword>
<accession>A0A6A6JDL0</accession>
<feature type="domain" description="Tyrosine specific protein phosphatases" evidence="6">
    <location>
        <begin position="643"/>
        <end position="704"/>
    </location>
</feature>
<sequence length="727" mass="79698">MEPNSDRRHGTLPFPQAVVLLLTRLVSASNGEATASSYTARPSVSHSDHISTSFGAIWRRLVSLQAKGLAGDYRYIVVGMGLTAACCIASGLLFKWTKSKDLKGIHAGAEKHDDIFGDDARSTDPGLLKKHSTFRSYSVPSTGFAYPVIRTFYRPHQQEDKLPKTPRPIPLLVFVHGLGGSSAQFHSLLISLANVAPTLAIDLPGCGQSRFEPRDWAAYTIDALVHLLAVAIEAHRDREANQGVVLIAHSMGCSLSALLASPTSRHAALLSRHVVGFVALCPQAEPLDEKHAEMARKACSLPAPIFNLFRKWDRRGGINSTSVLRMTGPDADKETRKLQLRFNRQSRTPVWQRMMYGTLPDPKTGKGGLPGRDVWAGLDLPVYLVAGAADTVTPPENVCNILRFIGSQGTLSFTDMLSDVKRSPDMSSASPDGNISDGTLLEKAVDSPLNDSSSDESSSDTDQLTLPEADAKLLQTPPSEKAAQSQSSSTAPHPRHSHQEVTIFPKPAGHSLFFAPSTSRTLAGLISNFLSTHIDPRLSLAWQLQYLTTEGKWDVKNLEKWKAVQPVSAPIANTFRAMKTLREVDERHCPKQFVKEYSGQIRAVVDISHDQPVYDPKGLEEGGIRYYKFPTVSKLPPSAEEATDFIALIERIEAEKAAEGQQGLIGIHCHYGFNRTGFFLVCYMVEKLGMGVEEAIAEFKRARPPGIRHAHFVDTLHVRYHLGLDGR</sequence>
<feature type="signal peptide" evidence="5">
    <location>
        <begin position="1"/>
        <end position="28"/>
    </location>
</feature>
<evidence type="ECO:0000313" key="7">
    <source>
        <dbReference type="EMBL" id="KAF2274355.1"/>
    </source>
</evidence>
<dbReference type="GO" id="GO:0004484">
    <property type="term" value="F:mRNA guanylyltransferase activity"/>
    <property type="evidence" value="ECO:0007669"/>
    <property type="project" value="TreeGrafter"/>
</dbReference>
<evidence type="ECO:0000256" key="2">
    <source>
        <dbReference type="ARBA" id="ARBA00022912"/>
    </source>
</evidence>
<evidence type="ECO:0000256" key="1">
    <source>
        <dbReference type="ARBA" id="ARBA00022801"/>
    </source>
</evidence>
<keyword evidence="4" id="KW-1133">Transmembrane helix</keyword>
<dbReference type="SUPFAM" id="SSF52799">
    <property type="entry name" value="(Phosphotyrosine protein) phosphatases II"/>
    <property type="match status" value="1"/>
</dbReference>
<organism evidence="7 8">
    <name type="scientific">Westerdykella ornata</name>
    <dbReference type="NCBI Taxonomy" id="318751"/>
    <lineage>
        <taxon>Eukaryota</taxon>
        <taxon>Fungi</taxon>
        <taxon>Dikarya</taxon>
        <taxon>Ascomycota</taxon>
        <taxon>Pezizomycotina</taxon>
        <taxon>Dothideomycetes</taxon>
        <taxon>Pleosporomycetidae</taxon>
        <taxon>Pleosporales</taxon>
        <taxon>Sporormiaceae</taxon>
        <taxon>Westerdykella</taxon>
    </lineage>
</organism>
<dbReference type="GeneID" id="54549658"/>
<dbReference type="InterPro" id="IPR000340">
    <property type="entry name" value="Dual-sp_phosphatase_cat-dom"/>
</dbReference>
<protein>
    <recommendedName>
        <fullName evidence="6">Tyrosine specific protein phosphatases domain-containing protein</fullName>
    </recommendedName>
</protein>
<dbReference type="CDD" id="cd14502">
    <property type="entry name" value="RNA_5'-triphosphatase"/>
    <property type="match status" value="1"/>
</dbReference>
<feature type="compositionally biased region" description="Polar residues" evidence="3">
    <location>
        <begin position="476"/>
        <end position="491"/>
    </location>
</feature>
<dbReference type="RefSeq" id="XP_033651894.1">
    <property type="nucleotide sequence ID" value="XM_033796483.1"/>
</dbReference>
<dbReference type="PANTHER" id="PTHR10367">
    <property type="entry name" value="MRNA-CAPPING ENZYME"/>
    <property type="match status" value="1"/>
</dbReference>
<dbReference type="InterPro" id="IPR000387">
    <property type="entry name" value="Tyr_Pase_dom"/>
</dbReference>
<dbReference type="PROSITE" id="PS50056">
    <property type="entry name" value="TYR_PHOSPHATASE_2"/>
    <property type="match status" value="1"/>
</dbReference>
<gene>
    <name evidence="7" type="ORF">EI97DRAFT_402347</name>
</gene>
<dbReference type="InterPro" id="IPR000073">
    <property type="entry name" value="AB_hydrolase_1"/>
</dbReference>
<keyword evidence="4" id="KW-0472">Membrane</keyword>
<dbReference type="OrthoDB" id="428974at2759"/>
<dbReference type="InterPro" id="IPR029021">
    <property type="entry name" value="Prot-tyrosine_phosphatase-like"/>
</dbReference>
<keyword evidence="4" id="KW-0812">Transmembrane</keyword>
<dbReference type="InterPro" id="IPR020422">
    <property type="entry name" value="TYR_PHOSPHATASE_DUAL_dom"/>
</dbReference>
<keyword evidence="5" id="KW-0732">Signal</keyword>